<keyword evidence="3" id="KW-1185">Reference proteome</keyword>
<dbReference type="InterPro" id="IPR026444">
    <property type="entry name" value="Secre_tail"/>
</dbReference>
<evidence type="ECO:0000313" key="2">
    <source>
        <dbReference type="EMBL" id="MBF9142524.1"/>
    </source>
</evidence>
<dbReference type="EMBL" id="JADQDP010000003">
    <property type="protein sequence ID" value="MBF9142524.1"/>
    <property type="molecule type" value="Genomic_DNA"/>
</dbReference>
<protein>
    <submittedName>
        <fullName evidence="2">T9SS type A sorting domain-containing protein</fullName>
    </submittedName>
</protein>
<accession>A0A931BET6</accession>
<proteinExistence type="predicted"/>
<keyword evidence="1" id="KW-0732">Signal</keyword>
<dbReference type="Proteomes" id="UP000645610">
    <property type="component" value="Unassembled WGS sequence"/>
</dbReference>
<comment type="caution">
    <text evidence="2">The sequence shown here is derived from an EMBL/GenBank/DDBJ whole genome shotgun (WGS) entry which is preliminary data.</text>
</comment>
<feature type="chain" id="PRO_5037206739" evidence="1">
    <location>
        <begin position="26"/>
        <end position="739"/>
    </location>
</feature>
<reference evidence="2 3" key="1">
    <citation type="submission" date="2020-11" db="EMBL/GenBank/DDBJ databases">
        <authorList>
            <person name="Kim M.K."/>
        </authorList>
    </citation>
    <scope>NUCLEOTIDE SEQUENCE [LARGE SCALE GENOMIC DNA]</scope>
    <source>
        <strain evidence="2 3">BT439</strain>
    </source>
</reference>
<dbReference type="NCBIfam" id="TIGR04183">
    <property type="entry name" value="Por_Secre_tail"/>
    <property type="match status" value="1"/>
</dbReference>
<gene>
    <name evidence="2" type="ORF">I2I01_12810</name>
</gene>
<evidence type="ECO:0000313" key="3">
    <source>
        <dbReference type="Proteomes" id="UP000645610"/>
    </source>
</evidence>
<sequence length="739" mass="78302">MRNHLLLIFSFLLAGLLGSAPVAQASHYLGGDLTYVSLGNSQYRVSFRLYRDCSGIVPGPFSLSCKNGGCSSPTTIVAPLVQQGTAQAGNPFCAAVSAGPCQGPSGLPNYDITTWVATVTLTPGQWILSTDQNARPALANIQAGDLYVEATLDNRNQGGTAVVNNSPQFDPQDIPMQYVCWKQSATMAFSSIEADGDSLVYSLAAPLQACGTPATYNIYPNVNPIINPLPGNPPCIFTFPGMPGGTYTPTYPIRLGLDTVGTCPTRSGVMRPFRFNQQARTVTFTPGYYDPSAVVGSGINKYQLAMLVTEYRRINGVRRVIGTVRREATVIVTDCGGNTVPTTVRPTAVTANSGTTTVNTVDTTRIDVRSCNYSRVELNFTDPDNLRTPSANQRLTVTMPTDINVAPHYLDSGDVGSFVLSGNGTTNPKGVFFFQPSSTTVGRTIRISFRVEDDACPIKGMQNRVVVIRVLRSNATASILLNNPPVLCLGASTVLQGAVAQPDSIRRIANNTTVSQQYYFQWSTNAGGNGLPAITNTQSISVNPTVTTRYLLRVNPVLGFSQGTCGDTTSVLVRVLPTVAPPVVTRNGQTLTSSYATGNQWFRNAQAVPGATGQSLNVTTTGSYTVQAYVASPTGSCVTPASAALTVLSAVRAAPGTSLSVVPNPTPDGRLQVTLTGYSQPVSLTVLDALGRKVAESMVAAPNPQGSTQEVNLSGCEAGFYLLQVRTATSLEVRRIVRQ</sequence>
<dbReference type="RefSeq" id="WP_196286879.1">
    <property type="nucleotide sequence ID" value="NZ_JADQDP010000003.1"/>
</dbReference>
<evidence type="ECO:0000256" key="1">
    <source>
        <dbReference type="SAM" id="SignalP"/>
    </source>
</evidence>
<feature type="signal peptide" evidence="1">
    <location>
        <begin position="1"/>
        <end position="25"/>
    </location>
</feature>
<organism evidence="2 3">
    <name type="scientific">Hymenobacter properus</name>
    <dbReference type="NCBI Taxonomy" id="2791026"/>
    <lineage>
        <taxon>Bacteria</taxon>
        <taxon>Pseudomonadati</taxon>
        <taxon>Bacteroidota</taxon>
        <taxon>Cytophagia</taxon>
        <taxon>Cytophagales</taxon>
        <taxon>Hymenobacteraceae</taxon>
        <taxon>Hymenobacter</taxon>
    </lineage>
</organism>
<dbReference type="AlphaFoldDB" id="A0A931BET6"/>
<name>A0A931BET6_9BACT</name>